<dbReference type="InterPro" id="IPR032567">
    <property type="entry name" value="RTL1-rel"/>
</dbReference>
<keyword evidence="2" id="KW-1185">Reference proteome</keyword>
<evidence type="ECO:0000313" key="1">
    <source>
        <dbReference type="EMBL" id="KAA3461866.1"/>
    </source>
</evidence>
<dbReference type="AlphaFoldDB" id="A0A5B6UYA4"/>
<name>A0A5B6UYA4_9ROSI</name>
<accession>A0A5B6UYA4</accession>
<sequence>MLAQKYVRKGCEAYLAYVLNTKVSKLKIESMPVVCEYPNVFLEELLALPLIREVEFTIEVVPGTSSISIAPYRMIPTELKELKAQLQELTNRGFARPRCTSAICKEERWIDETVYRLSSAQQVGVNNCYPPRYCAVWFSIKVQRKYISTTPRLLHELLKKLDAELKHVVCHWATYYVFFRKTFSGKHTLSRSVPSHFISSLLPLHPSTSASHPHRCASSFWVINSLWCLAYLGLLEFWFNVGFWRLVLGFSSVPFSAPIQEVQWVSFFAGWSEGANICVMASWVARFSDSTSLVHSKLCGDSILAFGFRGLD</sequence>
<proteinExistence type="predicted"/>
<evidence type="ECO:0000313" key="2">
    <source>
        <dbReference type="Proteomes" id="UP000325315"/>
    </source>
</evidence>
<dbReference type="OrthoDB" id="1749844at2759"/>
<comment type="caution">
    <text evidence="1">The sequence shown here is derived from an EMBL/GenBank/DDBJ whole genome shotgun (WGS) entry which is preliminary data.</text>
</comment>
<dbReference type="PANTHER" id="PTHR15503:SF45">
    <property type="entry name" value="RNA-DIRECTED DNA POLYMERASE HOMOLOG"/>
    <property type="match status" value="1"/>
</dbReference>
<reference evidence="2" key="1">
    <citation type="journal article" date="2019" name="Plant Biotechnol. J.">
        <title>Genome sequencing of the Australian wild diploid species Gossypium australe highlights disease resistance and delayed gland morphogenesis.</title>
        <authorList>
            <person name="Cai Y."/>
            <person name="Cai X."/>
            <person name="Wang Q."/>
            <person name="Wang P."/>
            <person name="Zhang Y."/>
            <person name="Cai C."/>
            <person name="Xu Y."/>
            <person name="Wang K."/>
            <person name="Zhou Z."/>
            <person name="Wang C."/>
            <person name="Geng S."/>
            <person name="Li B."/>
            <person name="Dong Q."/>
            <person name="Hou Y."/>
            <person name="Wang H."/>
            <person name="Ai P."/>
            <person name="Liu Z."/>
            <person name="Yi F."/>
            <person name="Sun M."/>
            <person name="An G."/>
            <person name="Cheng J."/>
            <person name="Zhang Y."/>
            <person name="Shi Q."/>
            <person name="Xie Y."/>
            <person name="Shi X."/>
            <person name="Chang Y."/>
            <person name="Huang F."/>
            <person name="Chen Y."/>
            <person name="Hong S."/>
            <person name="Mi L."/>
            <person name="Sun Q."/>
            <person name="Zhang L."/>
            <person name="Zhou B."/>
            <person name="Peng R."/>
            <person name="Zhang X."/>
            <person name="Liu F."/>
        </authorList>
    </citation>
    <scope>NUCLEOTIDE SEQUENCE [LARGE SCALE GENOMIC DNA]</scope>
    <source>
        <strain evidence="2">cv. PA1801</strain>
    </source>
</reference>
<dbReference type="SUPFAM" id="SSF56672">
    <property type="entry name" value="DNA/RNA polymerases"/>
    <property type="match status" value="1"/>
</dbReference>
<dbReference type="PANTHER" id="PTHR15503">
    <property type="entry name" value="LDOC1 RELATED"/>
    <property type="match status" value="1"/>
</dbReference>
<dbReference type="Gene3D" id="3.10.10.10">
    <property type="entry name" value="HIV Type 1 Reverse Transcriptase, subunit A, domain 1"/>
    <property type="match status" value="1"/>
</dbReference>
<organism evidence="1 2">
    <name type="scientific">Gossypium australe</name>
    <dbReference type="NCBI Taxonomy" id="47621"/>
    <lineage>
        <taxon>Eukaryota</taxon>
        <taxon>Viridiplantae</taxon>
        <taxon>Streptophyta</taxon>
        <taxon>Embryophyta</taxon>
        <taxon>Tracheophyta</taxon>
        <taxon>Spermatophyta</taxon>
        <taxon>Magnoliopsida</taxon>
        <taxon>eudicotyledons</taxon>
        <taxon>Gunneridae</taxon>
        <taxon>Pentapetalae</taxon>
        <taxon>rosids</taxon>
        <taxon>malvids</taxon>
        <taxon>Malvales</taxon>
        <taxon>Malvaceae</taxon>
        <taxon>Malvoideae</taxon>
        <taxon>Gossypium</taxon>
    </lineage>
</organism>
<dbReference type="EMBL" id="SMMG02000009">
    <property type="protein sequence ID" value="KAA3461866.1"/>
    <property type="molecule type" value="Genomic_DNA"/>
</dbReference>
<protein>
    <submittedName>
        <fullName evidence="1">MATE efflux family protein 2, chloroplastic-like</fullName>
    </submittedName>
</protein>
<dbReference type="Proteomes" id="UP000325315">
    <property type="component" value="Unassembled WGS sequence"/>
</dbReference>
<gene>
    <name evidence="1" type="ORF">EPI10_028404</name>
</gene>
<dbReference type="InterPro" id="IPR043502">
    <property type="entry name" value="DNA/RNA_pol_sf"/>
</dbReference>